<reference evidence="1" key="1">
    <citation type="journal article" date="2019" name="J Environ">
        <title>Genetic characterization and potential molecular dissemination mechanism of tet (31) gene in Aeromonas caviae from an oxytetracycline wastewater treatment system.</title>
        <authorList>
            <person name="Shi Y."/>
            <person name="Tian Z."/>
            <person name="Leclercq S.O."/>
            <person name="Zhang H."/>
            <person name="Yang M."/>
            <person name="Zhang Y."/>
        </authorList>
    </citation>
    <scope>NUCLEOTIDE SEQUENCE</scope>
    <source>
        <strain evidence="1">T25-39</strain>
    </source>
</reference>
<dbReference type="Proteomes" id="UP000266778">
    <property type="component" value="Chromosome"/>
</dbReference>
<accession>A0A7D5YSQ1</accession>
<dbReference type="EMBL" id="CP025706">
    <property type="protein sequence ID" value="QLI60254.1"/>
    <property type="molecule type" value="Genomic_DNA"/>
</dbReference>
<organism evidence="1 2">
    <name type="scientific">Aeromonas caviae</name>
    <name type="common">Aeromonas punctata</name>
    <dbReference type="NCBI Taxonomy" id="648"/>
    <lineage>
        <taxon>Bacteria</taxon>
        <taxon>Pseudomonadati</taxon>
        <taxon>Pseudomonadota</taxon>
        <taxon>Gammaproteobacteria</taxon>
        <taxon>Aeromonadales</taxon>
        <taxon>Aeromonadaceae</taxon>
        <taxon>Aeromonas</taxon>
    </lineage>
</organism>
<name>A0A7D5YSQ1_AERCA</name>
<sequence length="81" mass="8978">MTESAEKNFPAYSHLPYQSSIQLLKPLYIDTAGFAFALNPKERRLKRIMDIALGEILEGKRAEVAKRWNGGASPSVPAEST</sequence>
<protein>
    <submittedName>
        <fullName evidence="1">Uncharacterized protein</fullName>
    </submittedName>
</protein>
<dbReference type="AlphaFoldDB" id="A0A7D5YSQ1"/>
<proteinExistence type="predicted"/>
<gene>
    <name evidence="1" type="ORF">C1C91_22020</name>
</gene>
<dbReference type="RefSeq" id="WP_139739353.1">
    <property type="nucleotide sequence ID" value="NZ_CAWOQO010000078.1"/>
</dbReference>
<evidence type="ECO:0000313" key="1">
    <source>
        <dbReference type="EMBL" id="QLI60254.1"/>
    </source>
</evidence>
<evidence type="ECO:0000313" key="2">
    <source>
        <dbReference type="Proteomes" id="UP000266778"/>
    </source>
</evidence>